<dbReference type="GO" id="GO:0000978">
    <property type="term" value="F:RNA polymerase II cis-regulatory region sequence-specific DNA binding"/>
    <property type="evidence" value="ECO:0007669"/>
    <property type="project" value="TreeGrafter"/>
</dbReference>
<name>A0A210QXW4_MIZYE</name>
<sequence length="316" mass="35881">MSATVAGDACRKKAVGFTIDSIIGKQNERCENGRTLSGLPTDHSKDKVQLTSEEKRSSGFREKHEGVFCTRQRLDEDVRSSGESEFSRDTSVHSFHLADKHLHHPSMDSLKHLHDVLAQTAGATGTYFHPRMCRHPLSPLNIHHSVYPHSPQGGPLHPFVINPASRDVRSLQPWMSERYSNYFYPRYPVTASPGFLFQPYRKPKRIRTAFSPSQLLQLEKSFEKSHYVVGQERKDLAGELQLTETQVKVWFQNRRTKHKRTKSEEGDGKECGDFGASGNRCSSPEISSDISDDMDLDVSDDEMRMMSGRHQMEAFS</sequence>
<dbReference type="InterPro" id="IPR017970">
    <property type="entry name" value="Homeobox_CS"/>
</dbReference>
<proteinExistence type="predicted"/>
<dbReference type="Gene3D" id="1.10.10.60">
    <property type="entry name" value="Homeodomain-like"/>
    <property type="match status" value="1"/>
</dbReference>
<feature type="region of interest" description="Disordered" evidence="7">
    <location>
        <begin position="31"/>
        <end position="63"/>
    </location>
</feature>
<evidence type="ECO:0000313" key="10">
    <source>
        <dbReference type="Proteomes" id="UP000242188"/>
    </source>
</evidence>
<evidence type="ECO:0000256" key="2">
    <source>
        <dbReference type="ARBA" id="ARBA00023125"/>
    </source>
</evidence>
<dbReference type="Pfam" id="PF00046">
    <property type="entry name" value="Homeodomain"/>
    <property type="match status" value="1"/>
</dbReference>
<dbReference type="InterPro" id="IPR050877">
    <property type="entry name" value="EMX-VAX-Noto_Homeobox_TFs"/>
</dbReference>
<evidence type="ECO:0000256" key="6">
    <source>
        <dbReference type="RuleBase" id="RU000682"/>
    </source>
</evidence>
<feature type="region of interest" description="Disordered" evidence="7">
    <location>
        <begin position="258"/>
        <end position="316"/>
    </location>
</feature>
<gene>
    <name evidence="9" type="ORF">KP79_PYT00441</name>
</gene>
<comment type="subcellular location">
    <subcellularLocation>
        <location evidence="1 5 6">Nucleus</location>
    </subcellularLocation>
</comment>
<keyword evidence="4 5" id="KW-0539">Nucleus</keyword>
<dbReference type="CDD" id="cd00086">
    <property type="entry name" value="homeodomain"/>
    <property type="match status" value="1"/>
</dbReference>
<organism evidence="9 10">
    <name type="scientific">Mizuhopecten yessoensis</name>
    <name type="common">Japanese scallop</name>
    <name type="synonym">Patinopecten yessoensis</name>
    <dbReference type="NCBI Taxonomy" id="6573"/>
    <lineage>
        <taxon>Eukaryota</taxon>
        <taxon>Metazoa</taxon>
        <taxon>Spiralia</taxon>
        <taxon>Lophotrochozoa</taxon>
        <taxon>Mollusca</taxon>
        <taxon>Bivalvia</taxon>
        <taxon>Autobranchia</taxon>
        <taxon>Pteriomorphia</taxon>
        <taxon>Pectinida</taxon>
        <taxon>Pectinoidea</taxon>
        <taxon>Pectinidae</taxon>
        <taxon>Mizuhopecten</taxon>
    </lineage>
</organism>
<dbReference type="Proteomes" id="UP000242188">
    <property type="component" value="Unassembled WGS sequence"/>
</dbReference>
<evidence type="ECO:0000256" key="1">
    <source>
        <dbReference type="ARBA" id="ARBA00004123"/>
    </source>
</evidence>
<protein>
    <submittedName>
        <fullName evidence="9">Homeotic protein empty spiracle</fullName>
    </submittedName>
</protein>
<dbReference type="PANTHER" id="PTHR24339">
    <property type="entry name" value="HOMEOBOX PROTEIN EMX-RELATED"/>
    <property type="match status" value="1"/>
</dbReference>
<dbReference type="SUPFAM" id="SSF46689">
    <property type="entry name" value="Homeodomain-like"/>
    <property type="match status" value="1"/>
</dbReference>
<dbReference type="AlphaFoldDB" id="A0A210QXW4"/>
<reference evidence="9 10" key="1">
    <citation type="journal article" date="2017" name="Nat. Ecol. Evol.">
        <title>Scallop genome provides insights into evolution of bilaterian karyotype and development.</title>
        <authorList>
            <person name="Wang S."/>
            <person name="Zhang J."/>
            <person name="Jiao W."/>
            <person name="Li J."/>
            <person name="Xun X."/>
            <person name="Sun Y."/>
            <person name="Guo X."/>
            <person name="Huan P."/>
            <person name="Dong B."/>
            <person name="Zhang L."/>
            <person name="Hu X."/>
            <person name="Sun X."/>
            <person name="Wang J."/>
            <person name="Zhao C."/>
            <person name="Wang Y."/>
            <person name="Wang D."/>
            <person name="Huang X."/>
            <person name="Wang R."/>
            <person name="Lv J."/>
            <person name="Li Y."/>
            <person name="Zhang Z."/>
            <person name="Liu B."/>
            <person name="Lu W."/>
            <person name="Hui Y."/>
            <person name="Liang J."/>
            <person name="Zhou Z."/>
            <person name="Hou R."/>
            <person name="Li X."/>
            <person name="Liu Y."/>
            <person name="Li H."/>
            <person name="Ning X."/>
            <person name="Lin Y."/>
            <person name="Zhao L."/>
            <person name="Xing Q."/>
            <person name="Dou J."/>
            <person name="Li Y."/>
            <person name="Mao J."/>
            <person name="Guo H."/>
            <person name="Dou H."/>
            <person name="Li T."/>
            <person name="Mu C."/>
            <person name="Jiang W."/>
            <person name="Fu Q."/>
            <person name="Fu X."/>
            <person name="Miao Y."/>
            <person name="Liu J."/>
            <person name="Yu Q."/>
            <person name="Li R."/>
            <person name="Liao H."/>
            <person name="Li X."/>
            <person name="Kong Y."/>
            <person name="Jiang Z."/>
            <person name="Chourrout D."/>
            <person name="Li R."/>
            <person name="Bao Z."/>
        </authorList>
    </citation>
    <scope>NUCLEOTIDE SEQUENCE [LARGE SCALE GENOMIC DNA]</scope>
    <source>
        <strain evidence="9 10">PY_sf001</strain>
    </source>
</reference>
<keyword evidence="3 5" id="KW-0371">Homeobox</keyword>
<keyword evidence="10" id="KW-1185">Reference proteome</keyword>
<dbReference type="InterPro" id="IPR001356">
    <property type="entry name" value="HD"/>
</dbReference>
<evidence type="ECO:0000256" key="7">
    <source>
        <dbReference type="SAM" id="MobiDB-lite"/>
    </source>
</evidence>
<dbReference type="FunFam" id="1.10.10.60:FF:000081">
    <property type="entry name" value="Empty spiracles homeobox 2"/>
    <property type="match status" value="1"/>
</dbReference>
<comment type="caution">
    <text evidence="9">The sequence shown here is derived from an EMBL/GenBank/DDBJ whole genome shotgun (WGS) entry which is preliminary data.</text>
</comment>
<evidence type="ECO:0000313" key="9">
    <source>
        <dbReference type="EMBL" id="OWF53566.1"/>
    </source>
</evidence>
<evidence type="ECO:0000256" key="5">
    <source>
        <dbReference type="PROSITE-ProRule" id="PRU00108"/>
    </source>
</evidence>
<dbReference type="PROSITE" id="PS50071">
    <property type="entry name" value="HOMEOBOX_2"/>
    <property type="match status" value="1"/>
</dbReference>
<keyword evidence="2 5" id="KW-0238">DNA-binding</keyword>
<dbReference type="PANTHER" id="PTHR24339:SF28">
    <property type="entry name" value="E5-RELATED"/>
    <property type="match status" value="1"/>
</dbReference>
<evidence type="ECO:0000259" key="8">
    <source>
        <dbReference type="PROSITE" id="PS50071"/>
    </source>
</evidence>
<feature type="compositionally biased region" description="Basic and acidic residues" evidence="7">
    <location>
        <begin position="42"/>
        <end position="63"/>
    </location>
</feature>
<dbReference type="InterPro" id="IPR009057">
    <property type="entry name" value="Homeodomain-like_sf"/>
</dbReference>
<evidence type="ECO:0000256" key="3">
    <source>
        <dbReference type="ARBA" id="ARBA00023155"/>
    </source>
</evidence>
<feature type="DNA-binding region" description="Homeobox" evidence="5">
    <location>
        <begin position="203"/>
        <end position="262"/>
    </location>
</feature>
<dbReference type="GO" id="GO:0000981">
    <property type="term" value="F:DNA-binding transcription factor activity, RNA polymerase II-specific"/>
    <property type="evidence" value="ECO:0007669"/>
    <property type="project" value="InterPro"/>
</dbReference>
<evidence type="ECO:0000256" key="4">
    <source>
        <dbReference type="ARBA" id="ARBA00023242"/>
    </source>
</evidence>
<dbReference type="EMBL" id="NEDP02001333">
    <property type="protein sequence ID" value="OWF53566.1"/>
    <property type="molecule type" value="Genomic_DNA"/>
</dbReference>
<feature type="compositionally biased region" description="Basic and acidic residues" evidence="7">
    <location>
        <begin position="262"/>
        <end position="272"/>
    </location>
</feature>
<dbReference type="GO" id="GO:0005634">
    <property type="term" value="C:nucleus"/>
    <property type="evidence" value="ECO:0007669"/>
    <property type="project" value="UniProtKB-SubCell"/>
</dbReference>
<dbReference type="OrthoDB" id="6159439at2759"/>
<accession>A0A210QXW4</accession>
<feature type="compositionally biased region" description="Acidic residues" evidence="7">
    <location>
        <begin position="290"/>
        <end position="300"/>
    </location>
</feature>
<feature type="domain" description="Homeobox" evidence="8">
    <location>
        <begin position="201"/>
        <end position="261"/>
    </location>
</feature>
<dbReference type="SMART" id="SM00389">
    <property type="entry name" value="HOX"/>
    <property type="match status" value="1"/>
</dbReference>
<dbReference type="PROSITE" id="PS00027">
    <property type="entry name" value="HOMEOBOX_1"/>
    <property type="match status" value="1"/>
</dbReference>